<dbReference type="InterPro" id="IPR029479">
    <property type="entry name" value="Nitroreductase"/>
</dbReference>
<evidence type="ECO:0000256" key="5">
    <source>
        <dbReference type="ARBA" id="ARBA00023002"/>
    </source>
</evidence>
<comment type="similarity">
    <text evidence="2">Belongs to the nitroreductase family.</text>
</comment>
<reference evidence="7 8" key="1">
    <citation type="submission" date="2019-11" db="EMBL/GenBank/DDBJ databases">
        <title>Novel species isolated from a subtropical stream in China.</title>
        <authorList>
            <person name="Lu H."/>
        </authorList>
    </citation>
    <scope>NUCLEOTIDE SEQUENCE [LARGE SCALE GENOMIC DNA]</scope>
    <source>
        <strain evidence="7 8">FT80W</strain>
    </source>
</reference>
<keyword evidence="3" id="KW-0285">Flavoprotein</keyword>
<sequence length="231" mass="25734">MISSPQQQAVDAAITSRRSIRAFLPTPVAHEDIAAILQVAARAPSGTNTQPWKVYVLQGERKQQLSDAILAVHNDPALASQHTEEYAYYPQQWVSPYIDRRRKVGWDLYALLGLTRDNKAGMAAQHGRNYAFFDAPVGLIFTIDRVMEQGSWLDYGMFLQNIMVAARGRGLDTCPQAAFTQYHRIISEQLALPDSETVVCGMALGVADMSKIENSLITERMAVAEFVKFVE</sequence>
<dbReference type="PANTHER" id="PTHR43673">
    <property type="entry name" value="NAD(P)H NITROREDUCTASE YDGI-RELATED"/>
    <property type="match status" value="1"/>
</dbReference>
<feature type="domain" description="Nitroreductase" evidence="6">
    <location>
        <begin position="14"/>
        <end position="205"/>
    </location>
</feature>
<dbReference type="CDD" id="cd02136">
    <property type="entry name" value="PnbA_NfnB-like"/>
    <property type="match status" value="1"/>
</dbReference>
<comment type="cofactor">
    <cofactor evidence="1">
        <name>FMN</name>
        <dbReference type="ChEBI" id="CHEBI:58210"/>
    </cofactor>
</comment>
<dbReference type="Pfam" id="PF00881">
    <property type="entry name" value="Nitroreductase"/>
    <property type="match status" value="1"/>
</dbReference>
<evidence type="ECO:0000256" key="4">
    <source>
        <dbReference type="ARBA" id="ARBA00022643"/>
    </source>
</evidence>
<dbReference type="AlphaFoldDB" id="A0A6I2L694"/>
<dbReference type="RefSeq" id="WP_154379335.1">
    <property type="nucleotide sequence ID" value="NZ_WKJK01000010.1"/>
</dbReference>
<protein>
    <submittedName>
        <fullName evidence="7">Nitroreductase</fullName>
    </submittedName>
</protein>
<gene>
    <name evidence="7" type="ORF">GJ699_19510</name>
</gene>
<dbReference type="InterPro" id="IPR000415">
    <property type="entry name" value="Nitroreductase-like"/>
</dbReference>
<comment type="caution">
    <text evidence="7">The sequence shown here is derived from an EMBL/GenBank/DDBJ whole genome shotgun (WGS) entry which is preliminary data.</text>
</comment>
<keyword evidence="5" id="KW-0560">Oxidoreductase</keyword>
<accession>A0A6I2L694</accession>
<evidence type="ECO:0000313" key="7">
    <source>
        <dbReference type="EMBL" id="MRW92186.1"/>
    </source>
</evidence>
<organism evidence="7 8">
    <name type="scientific">Duganella guangzhouensis</name>
    <dbReference type="NCBI Taxonomy" id="2666084"/>
    <lineage>
        <taxon>Bacteria</taxon>
        <taxon>Pseudomonadati</taxon>
        <taxon>Pseudomonadota</taxon>
        <taxon>Betaproteobacteria</taxon>
        <taxon>Burkholderiales</taxon>
        <taxon>Oxalobacteraceae</taxon>
        <taxon>Telluria group</taxon>
        <taxon>Duganella</taxon>
    </lineage>
</organism>
<keyword evidence="4" id="KW-0288">FMN</keyword>
<evidence type="ECO:0000259" key="6">
    <source>
        <dbReference type="Pfam" id="PF00881"/>
    </source>
</evidence>
<name>A0A6I2L694_9BURK</name>
<dbReference type="PANTHER" id="PTHR43673:SF2">
    <property type="entry name" value="NITROREDUCTASE"/>
    <property type="match status" value="1"/>
</dbReference>
<evidence type="ECO:0000256" key="3">
    <source>
        <dbReference type="ARBA" id="ARBA00022630"/>
    </source>
</evidence>
<proteinExistence type="inferred from homology"/>
<evidence type="ECO:0000313" key="8">
    <source>
        <dbReference type="Proteomes" id="UP000433309"/>
    </source>
</evidence>
<keyword evidence="8" id="KW-1185">Reference proteome</keyword>
<evidence type="ECO:0000256" key="1">
    <source>
        <dbReference type="ARBA" id="ARBA00001917"/>
    </source>
</evidence>
<dbReference type="Gene3D" id="3.40.109.10">
    <property type="entry name" value="NADH Oxidase"/>
    <property type="match status" value="1"/>
</dbReference>
<evidence type="ECO:0000256" key="2">
    <source>
        <dbReference type="ARBA" id="ARBA00007118"/>
    </source>
</evidence>
<dbReference type="SUPFAM" id="SSF55469">
    <property type="entry name" value="FMN-dependent nitroreductase-like"/>
    <property type="match status" value="1"/>
</dbReference>
<dbReference type="Proteomes" id="UP000433309">
    <property type="component" value="Unassembled WGS sequence"/>
</dbReference>
<dbReference type="GO" id="GO:0016491">
    <property type="term" value="F:oxidoreductase activity"/>
    <property type="evidence" value="ECO:0007669"/>
    <property type="project" value="UniProtKB-KW"/>
</dbReference>
<dbReference type="EMBL" id="WKJK01000010">
    <property type="protein sequence ID" value="MRW92186.1"/>
    <property type="molecule type" value="Genomic_DNA"/>
</dbReference>